<accession>A0A6A8MFU5</accession>
<proteinExistence type="predicted"/>
<keyword evidence="1" id="KW-1133">Transmembrane helix</keyword>
<keyword evidence="1" id="KW-0812">Transmembrane</keyword>
<keyword evidence="3" id="KW-1185">Reference proteome</keyword>
<evidence type="ECO:0000256" key="1">
    <source>
        <dbReference type="SAM" id="Phobius"/>
    </source>
</evidence>
<reference evidence="2 3" key="1">
    <citation type="submission" date="2019-08" db="EMBL/GenBank/DDBJ databases">
        <title>In-depth cultivation of the pig gut microbiome towards novel bacterial diversity and tailored functional studies.</title>
        <authorList>
            <person name="Wylensek D."/>
            <person name="Hitch T.C.A."/>
            <person name="Clavel T."/>
        </authorList>
    </citation>
    <scope>NUCLEOTIDE SEQUENCE [LARGE SCALE GENOMIC DNA]</scope>
    <source>
        <strain evidence="2 3">Bifido-178-WT-2B</strain>
    </source>
</reference>
<dbReference type="RefSeq" id="WP_154549316.1">
    <property type="nucleotide sequence ID" value="NZ_VUMX01000029.1"/>
</dbReference>
<feature type="transmembrane region" description="Helical" evidence="1">
    <location>
        <begin position="16"/>
        <end position="36"/>
    </location>
</feature>
<evidence type="ECO:0000313" key="2">
    <source>
        <dbReference type="EMBL" id="MST87704.1"/>
    </source>
</evidence>
<organism evidence="2 3">
    <name type="scientific">Lactobacillus porci</name>
    <dbReference type="NCBI Taxonomy" id="2012477"/>
    <lineage>
        <taxon>Bacteria</taxon>
        <taxon>Bacillati</taxon>
        <taxon>Bacillota</taxon>
        <taxon>Bacilli</taxon>
        <taxon>Lactobacillales</taxon>
        <taxon>Lactobacillaceae</taxon>
        <taxon>Lactobacillus</taxon>
    </lineage>
</organism>
<dbReference type="Proteomes" id="UP000438120">
    <property type="component" value="Unassembled WGS sequence"/>
</dbReference>
<name>A0A6A8MFU5_9LACO</name>
<dbReference type="EMBL" id="VUMX01000029">
    <property type="protein sequence ID" value="MST87704.1"/>
    <property type="molecule type" value="Genomic_DNA"/>
</dbReference>
<dbReference type="OrthoDB" id="9987607at2"/>
<gene>
    <name evidence="2" type="ORF">FYJ62_08775</name>
</gene>
<protein>
    <submittedName>
        <fullName evidence="2">Uncharacterized protein</fullName>
    </submittedName>
</protein>
<evidence type="ECO:0000313" key="3">
    <source>
        <dbReference type="Proteomes" id="UP000438120"/>
    </source>
</evidence>
<sequence length="97" mass="10749">MKKIRDRLSHMYPPKIYWTIVVCLTGSLQVILLLSHLGYANAAAWITCFAGMFLSDILLMTFSKHGLNFIAAAVLALAIAIIVMALLTFYIMASNNI</sequence>
<feature type="transmembrane region" description="Helical" evidence="1">
    <location>
        <begin position="69"/>
        <end position="93"/>
    </location>
</feature>
<comment type="caution">
    <text evidence="2">The sequence shown here is derived from an EMBL/GenBank/DDBJ whole genome shotgun (WGS) entry which is preliminary data.</text>
</comment>
<keyword evidence="1" id="KW-0472">Membrane</keyword>
<dbReference type="AlphaFoldDB" id="A0A6A8MFU5"/>
<feature type="transmembrane region" description="Helical" evidence="1">
    <location>
        <begin position="42"/>
        <end position="62"/>
    </location>
</feature>